<name>A0A318LD65_9PSEU</name>
<gene>
    <name evidence="2" type="ORF">BA062_27050</name>
</gene>
<reference evidence="2 3" key="1">
    <citation type="submission" date="2016-07" db="EMBL/GenBank/DDBJ databases">
        <title>Draft genome sequence of Prauserella sp. YIM 121212, isolated from alkaline soil.</title>
        <authorList>
            <person name="Ruckert C."/>
            <person name="Albersmeier A."/>
            <person name="Jiang C.-L."/>
            <person name="Jiang Y."/>
            <person name="Kalinowski J."/>
            <person name="Schneider O."/>
            <person name="Winkler A."/>
            <person name="Zotchev S.B."/>
        </authorList>
    </citation>
    <scope>NUCLEOTIDE SEQUENCE [LARGE SCALE GENOMIC DNA]</scope>
    <source>
        <strain evidence="2 3">YIM 121212</strain>
    </source>
</reference>
<dbReference type="AlphaFoldDB" id="A0A318LD65"/>
<evidence type="ECO:0000256" key="1">
    <source>
        <dbReference type="SAM" id="MobiDB-lite"/>
    </source>
</evidence>
<sequence length="59" mass="6461">MTSLLPATRDEVLRMPTSTRRPDDEVPWGQYGMLAPSAHLTLLAVDDASAGSPRRSPIR</sequence>
<dbReference type="Proteomes" id="UP000247892">
    <property type="component" value="Unassembled WGS sequence"/>
</dbReference>
<dbReference type="RefSeq" id="WP_110341691.1">
    <property type="nucleotide sequence ID" value="NZ_JBHVKT010000004.1"/>
</dbReference>
<organism evidence="2 3">
    <name type="scientific">Prauserella flavalba</name>
    <dbReference type="NCBI Taxonomy" id="1477506"/>
    <lineage>
        <taxon>Bacteria</taxon>
        <taxon>Bacillati</taxon>
        <taxon>Actinomycetota</taxon>
        <taxon>Actinomycetes</taxon>
        <taxon>Pseudonocardiales</taxon>
        <taxon>Pseudonocardiaceae</taxon>
        <taxon>Prauserella</taxon>
    </lineage>
</organism>
<comment type="caution">
    <text evidence="2">The sequence shown here is derived from an EMBL/GenBank/DDBJ whole genome shotgun (WGS) entry which is preliminary data.</text>
</comment>
<accession>A0A318LD65</accession>
<proteinExistence type="predicted"/>
<protein>
    <submittedName>
        <fullName evidence="2">Uncharacterized protein</fullName>
    </submittedName>
</protein>
<feature type="region of interest" description="Disordered" evidence="1">
    <location>
        <begin position="1"/>
        <end position="29"/>
    </location>
</feature>
<evidence type="ECO:0000313" key="2">
    <source>
        <dbReference type="EMBL" id="PXY23934.1"/>
    </source>
</evidence>
<keyword evidence="3" id="KW-1185">Reference proteome</keyword>
<dbReference type="EMBL" id="MASU01000013">
    <property type="protein sequence ID" value="PXY23934.1"/>
    <property type="molecule type" value="Genomic_DNA"/>
</dbReference>
<evidence type="ECO:0000313" key="3">
    <source>
        <dbReference type="Proteomes" id="UP000247892"/>
    </source>
</evidence>